<dbReference type="Gene3D" id="3.50.50.60">
    <property type="entry name" value="FAD/NAD(P)-binding domain"/>
    <property type="match status" value="1"/>
</dbReference>
<evidence type="ECO:0000313" key="7">
    <source>
        <dbReference type="Proteomes" id="UP001595075"/>
    </source>
</evidence>
<evidence type="ECO:0000256" key="1">
    <source>
        <dbReference type="ARBA" id="ARBA00001974"/>
    </source>
</evidence>
<sequence length="408" mass="45603">MHVVVVGAGPSGLLLTLRLAQSGIKVTLLESEDRLDDRPRAAHYGPAGVLELDRAGLLDEIRRRGIIPNDLCFRKLDGSMIVKFKDSSQAGTRTAMTSLSLGKLGEIMLEAVMKQPLATVKWNHKVLRVEQDEQSASAIVQLKDGSQTIIQGDYLCGCDGANSQVRKSLFGDMNFPGKTWDTQIVATNVYYPFEKFGWEEINFIIHPDHFFMAAKLDNQGLWRVSYGEETTMKFDQVLENQPKRFEMLLPGNPKKEEYKITSCSPYRIHQRCAEKFRVGRIALAADAAHLCNPFGGLGLTGGLTDVGGLYQCLSGINQGKCDESILDKYAEIRRNIYDMIDIVSSANFERVSSKDPDRTAREDPFFQLVEQANEDPAVKKKMDESAFDISHDFTQYYNKIEVPSSGVV</sequence>
<evidence type="ECO:0000313" key="6">
    <source>
        <dbReference type="EMBL" id="KAL2075388.1"/>
    </source>
</evidence>
<evidence type="ECO:0000256" key="2">
    <source>
        <dbReference type="ARBA" id="ARBA00022630"/>
    </source>
</evidence>
<dbReference type="PANTHER" id="PTHR43004">
    <property type="entry name" value="TRK SYSTEM POTASSIUM UPTAKE PROTEIN"/>
    <property type="match status" value="1"/>
</dbReference>
<comment type="caution">
    <text evidence="6">The sequence shown here is derived from an EMBL/GenBank/DDBJ whole genome shotgun (WGS) entry which is preliminary data.</text>
</comment>
<gene>
    <name evidence="6" type="ORF">VTL71DRAFT_331</name>
</gene>
<dbReference type="PANTHER" id="PTHR43004:SF19">
    <property type="entry name" value="BINDING MONOOXYGENASE, PUTATIVE (JCVI)-RELATED"/>
    <property type="match status" value="1"/>
</dbReference>
<proteinExistence type="predicted"/>
<keyword evidence="3" id="KW-0274">FAD</keyword>
<dbReference type="InterPro" id="IPR050641">
    <property type="entry name" value="RIFMO-like"/>
</dbReference>
<reference evidence="6 7" key="1">
    <citation type="journal article" date="2024" name="Commun. Biol.">
        <title>Comparative genomic analysis of thermophilic fungi reveals convergent evolutionary adaptations and gene losses.</title>
        <authorList>
            <person name="Steindorff A.S."/>
            <person name="Aguilar-Pontes M.V."/>
            <person name="Robinson A.J."/>
            <person name="Andreopoulos B."/>
            <person name="LaButti K."/>
            <person name="Kuo A."/>
            <person name="Mondo S."/>
            <person name="Riley R."/>
            <person name="Otillar R."/>
            <person name="Haridas S."/>
            <person name="Lipzen A."/>
            <person name="Grimwood J."/>
            <person name="Schmutz J."/>
            <person name="Clum A."/>
            <person name="Reid I.D."/>
            <person name="Moisan M.C."/>
            <person name="Butler G."/>
            <person name="Nguyen T.T.M."/>
            <person name="Dewar K."/>
            <person name="Conant G."/>
            <person name="Drula E."/>
            <person name="Henrissat B."/>
            <person name="Hansel C."/>
            <person name="Singer S."/>
            <person name="Hutchinson M.I."/>
            <person name="de Vries R.P."/>
            <person name="Natvig D.O."/>
            <person name="Powell A.J."/>
            <person name="Tsang A."/>
            <person name="Grigoriev I.V."/>
        </authorList>
    </citation>
    <scope>NUCLEOTIDE SEQUENCE [LARGE SCALE GENOMIC DNA]</scope>
    <source>
        <strain evidence="6 7">CBS 494.80</strain>
    </source>
</reference>
<dbReference type="Pfam" id="PF01494">
    <property type="entry name" value="FAD_binding_3"/>
    <property type="match status" value="1"/>
</dbReference>
<protein>
    <recommendedName>
        <fullName evidence="5">FAD-binding domain-containing protein</fullName>
    </recommendedName>
</protein>
<dbReference type="Proteomes" id="UP001595075">
    <property type="component" value="Unassembled WGS sequence"/>
</dbReference>
<dbReference type="InterPro" id="IPR002938">
    <property type="entry name" value="FAD-bd"/>
</dbReference>
<evidence type="ECO:0000256" key="3">
    <source>
        <dbReference type="ARBA" id="ARBA00022827"/>
    </source>
</evidence>
<organism evidence="6 7">
    <name type="scientific">Oculimacula yallundae</name>
    <dbReference type="NCBI Taxonomy" id="86028"/>
    <lineage>
        <taxon>Eukaryota</taxon>
        <taxon>Fungi</taxon>
        <taxon>Dikarya</taxon>
        <taxon>Ascomycota</taxon>
        <taxon>Pezizomycotina</taxon>
        <taxon>Leotiomycetes</taxon>
        <taxon>Helotiales</taxon>
        <taxon>Ploettnerulaceae</taxon>
        <taxon>Oculimacula</taxon>
    </lineage>
</organism>
<accession>A0ABR4CZU5</accession>
<dbReference type="SUPFAM" id="SSF51905">
    <property type="entry name" value="FAD/NAD(P)-binding domain"/>
    <property type="match status" value="1"/>
</dbReference>
<keyword evidence="7" id="KW-1185">Reference proteome</keyword>
<feature type="domain" description="FAD-binding" evidence="5">
    <location>
        <begin position="2"/>
        <end position="336"/>
    </location>
</feature>
<dbReference type="PRINTS" id="PR00420">
    <property type="entry name" value="RNGMNOXGNASE"/>
</dbReference>
<comment type="cofactor">
    <cofactor evidence="1">
        <name>FAD</name>
        <dbReference type="ChEBI" id="CHEBI:57692"/>
    </cofactor>
</comment>
<evidence type="ECO:0000256" key="4">
    <source>
        <dbReference type="ARBA" id="ARBA00023002"/>
    </source>
</evidence>
<dbReference type="Gene3D" id="3.30.70.2450">
    <property type="match status" value="1"/>
</dbReference>
<evidence type="ECO:0000259" key="5">
    <source>
        <dbReference type="Pfam" id="PF01494"/>
    </source>
</evidence>
<name>A0ABR4CZU5_9HELO</name>
<keyword evidence="4" id="KW-0560">Oxidoreductase</keyword>
<keyword evidence="2" id="KW-0285">Flavoprotein</keyword>
<dbReference type="InterPro" id="IPR036188">
    <property type="entry name" value="FAD/NAD-bd_sf"/>
</dbReference>
<dbReference type="EMBL" id="JAZHXI010000001">
    <property type="protein sequence ID" value="KAL2075388.1"/>
    <property type="molecule type" value="Genomic_DNA"/>
</dbReference>